<comment type="cofactor">
    <cofactor evidence="15">
        <name>Mg(2+)</name>
        <dbReference type="ChEBI" id="CHEBI:18420"/>
    </cofactor>
</comment>
<feature type="domain" description="DRBM" evidence="17">
    <location>
        <begin position="157"/>
        <end position="226"/>
    </location>
</feature>
<feature type="binding site" evidence="15">
    <location>
        <position position="115"/>
    </location>
    <ligand>
        <name>Mg(2+)</name>
        <dbReference type="ChEBI" id="CHEBI:18420"/>
    </ligand>
</feature>
<feature type="region of interest" description="Disordered" evidence="16">
    <location>
        <begin position="204"/>
        <end position="229"/>
    </location>
</feature>
<evidence type="ECO:0000256" key="9">
    <source>
        <dbReference type="ARBA" id="ARBA00022722"/>
    </source>
</evidence>
<keyword evidence="12 15" id="KW-0378">Hydrolase</keyword>
<evidence type="ECO:0000259" key="17">
    <source>
        <dbReference type="PROSITE" id="PS50137"/>
    </source>
</evidence>
<evidence type="ECO:0000256" key="16">
    <source>
        <dbReference type="SAM" id="MobiDB-lite"/>
    </source>
</evidence>
<keyword evidence="15" id="KW-0699">rRNA-binding</keyword>
<evidence type="ECO:0000256" key="11">
    <source>
        <dbReference type="ARBA" id="ARBA00022759"/>
    </source>
</evidence>
<dbReference type="OrthoDB" id="9782492at2"/>
<evidence type="ECO:0000256" key="7">
    <source>
        <dbReference type="ARBA" id="ARBA00022664"/>
    </source>
</evidence>
<dbReference type="SMART" id="SM00535">
    <property type="entry name" value="RIBOc"/>
    <property type="match status" value="1"/>
</dbReference>
<dbReference type="InterPro" id="IPR014720">
    <property type="entry name" value="dsRBD_dom"/>
</dbReference>
<evidence type="ECO:0000256" key="6">
    <source>
        <dbReference type="ARBA" id="ARBA00022552"/>
    </source>
</evidence>
<feature type="binding site" evidence="15">
    <location>
        <position position="42"/>
    </location>
    <ligand>
        <name>Mg(2+)</name>
        <dbReference type="ChEBI" id="CHEBI:18420"/>
    </ligand>
</feature>
<dbReference type="GO" id="GO:0046872">
    <property type="term" value="F:metal ion binding"/>
    <property type="evidence" value="ECO:0007669"/>
    <property type="project" value="UniProtKB-KW"/>
</dbReference>
<dbReference type="GO" id="GO:0010468">
    <property type="term" value="P:regulation of gene expression"/>
    <property type="evidence" value="ECO:0007669"/>
    <property type="project" value="TreeGrafter"/>
</dbReference>
<sequence length="229" mass="25929">MTNLETRLGYTFKNQALLQRALTHKSYANELKNATEHNEKLEFLGDAVLDLVVGEFLFEKFPEDTEGGLSKKRASIVNEEVLSELALDMELNKLMHLGKGETLTGGAQKPRLIASSFEAIVGAMYLDGGFEAAKKFIRCEFTKLTEKVCGTEDFERDYKTRLQELVQKSLKETPRYEVLAEEGPPHDRQFLVCVKIKDDVWAQGRGRSKKNAEQSAAKQALEMKYKETN</sequence>
<keyword evidence="9 15" id="KW-0540">Nuclease</keyword>
<dbReference type="GO" id="GO:0008033">
    <property type="term" value="P:tRNA processing"/>
    <property type="evidence" value="ECO:0007669"/>
    <property type="project" value="UniProtKB-KW"/>
</dbReference>
<dbReference type="PANTHER" id="PTHR11207:SF0">
    <property type="entry name" value="RIBONUCLEASE 3"/>
    <property type="match status" value="1"/>
</dbReference>
<feature type="active site" evidence="15">
    <location>
        <position position="118"/>
    </location>
</feature>
<dbReference type="GO" id="GO:0019843">
    <property type="term" value="F:rRNA binding"/>
    <property type="evidence" value="ECO:0007669"/>
    <property type="project" value="UniProtKB-KW"/>
</dbReference>
<dbReference type="InterPro" id="IPR000999">
    <property type="entry name" value="RNase_III_dom"/>
</dbReference>
<dbReference type="NCBIfam" id="TIGR02191">
    <property type="entry name" value="RNaseIII"/>
    <property type="match status" value="1"/>
</dbReference>
<dbReference type="SMART" id="SM00358">
    <property type="entry name" value="DSRM"/>
    <property type="match status" value="1"/>
</dbReference>
<evidence type="ECO:0000256" key="15">
    <source>
        <dbReference type="HAMAP-Rule" id="MF_00104"/>
    </source>
</evidence>
<dbReference type="CDD" id="cd10845">
    <property type="entry name" value="DSRM_RNAse_III_family"/>
    <property type="match status" value="1"/>
</dbReference>
<dbReference type="SUPFAM" id="SSF54768">
    <property type="entry name" value="dsRNA-binding domain-like"/>
    <property type="match status" value="1"/>
</dbReference>
<evidence type="ECO:0000256" key="4">
    <source>
        <dbReference type="ARBA" id="ARBA00011738"/>
    </source>
</evidence>
<dbReference type="CDD" id="cd00593">
    <property type="entry name" value="RIBOc"/>
    <property type="match status" value="1"/>
</dbReference>
<feature type="active site" evidence="15">
    <location>
        <position position="46"/>
    </location>
</feature>
<dbReference type="Pfam" id="PF00035">
    <property type="entry name" value="dsrm"/>
    <property type="match status" value="1"/>
</dbReference>
<dbReference type="GO" id="GO:0003725">
    <property type="term" value="F:double-stranded RNA binding"/>
    <property type="evidence" value="ECO:0007669"/>
    <property type="project" value="TreeGrafter"/>
</dbReference>
<evidence type="ECO:0000256" key="14">
    <source>
        <dbReference type="ARBA" id="ARBA00022884"/>
    </source>
</evidence>
<comment type="subcellular location">
    <subcellularLocation>
        <location evidence="2 15">Cytoplasm</location>
    </subcellularLocation>
</comment>
<dbReference type="GO" id="GO:0004525">
    <property type="term" value="F:ribonuclease III activity"/>
    <property type="evidence" value="ECO:0007669"/>
    <property type="project" value="UniProtKB-UniRule"/>
</dbReference>
<evidence type="ECO:0000313" key="19">
    <source>
        <dbReference type="EMBL" id="KYG65333.1"/>
    </source>
</evidence>
<dbReference type="EMBL" id="LUKD01000005">
    <property type="protein sequence ID" value="KYG65333.1"/>
    <property type="molecule type" value="Genomic_DNA"/>
</dbReference>
<evidence type="ECO:0000256" key="1">
    <source>
        <dbReference type="ARBA" id="ARBA00000109"/>
    </source>
</evidence>
<keyword evidence="14 15" id="KW-0694">RNA-binding</keyword>
<comment type="subunit">
    <text evidence="4 15">Homodimer.</text>
</comment>
<evidence type="ECO:0000256" key="13">
    <source>
        <dbReference type="ARBA" id="ARBA00022842"/>
    </source>
</evidence>
<dbReference type="GO" id="GO:0006364">
    <property type="term" value="P:rRNA processing"/>
    <property type="evidence" value="ECO:0007669"/>
    <property type="project" value="UniProtKB-UniRule"/>
</dbReference>
<accession>A0A162G984</accession>
<dbReference type="Gene3D" id="1.10.1520.10">
    <property type="entry name" value="Ribonuclease III domain"/>
    <property type="match status" value="1"/>
</dbReference>
<organism evidence="19 20">
    <name type="scientific">Bdellovibrio bacteriovorus</name>
    <dbReference type="NCBI Taxonomy" id="959"/>
    <lineage>
        <taxon>Bacteria</taxon>
        <taxon>Pseudomonadati</taxon>
        <taxon>Bdellovibrionota</taxon>
        <taxon>Bdellovibrionia</taxon>
        <taxon>Bdellovibrionales</taxon>
        <taxon>Pseudobdellovibrionaceae</taxon>
        <taxon>Bdellovibrio</taxon>
    </lineage>
</organism>
<name>A0A162G984_BDEBC</name>
<dbReference type="FunFam" id="3.30.160.20:FF:000003">
    <property type="entry name" value="Ribonuclease 3"/>
    <property type="match status" value="1"/>
</dbReference>
<comment type="similarity">
    <text evidence="3">Belongs to the ribonuclease III family.</text>
</comment>
<comment type="caution">
    <text evidence="19">The sequence shown here is derived from an EMBL/GenBank/DDBJ whole genome shotgun (WGS) entry which is preliminary data.</text>
</comment>
<protein>
    <recommendedName>
        <fullName evidence="15">Ribonuclease 3</fullName>
        <ecNumber evidence="15">3.1.26.3</ecNumber>
    </recommendedName>
    <alternativeName>
        <fullName evidence="15">Ribonuclease III</fullName>
        <shortName evidence="15">RNase III</shortName>
    </alternativeName>
</protein>
<evidence type="ECO:0000256" key="2">
    <source>
        <dbReference type="ARBA" id="ARBA00004496"/>
    </source>
</evidence>
<dbReference type="Pfam" id="PF14622">
    <property type="entry name" value="Ribonucleas_3_3"/>
    <property type="match status" value="1"/>
</dbReference>
<keyword evidence="10 15" id="KW-0479">Metal-binding</keyword>
<dbReference type="AlphaFoldDB" id="A0A162G984"/>
<keyword evidence="8 15" id="KW-0819">tRNA processing</keyword>
<keyword evidence="13 15" id="KW-0460">Magnesium</keyword>
<dbReference type="SUPFAM" id="SSF69065">
    <property type="entry name" value="RNase III domain-like"/>
    <property type="match status" value="1"/>
</dbReference>
<keyword evidence="6 15" id="KW-0698">rRNA processing</keyword>
<comment type="catalytic activity">
    <reaction evidence="1 15">
        <text>Endonucleolytic cleavage to 5'-phosphomonoester.</text>
        <dbReference type="EC" id="3.1.26.3"/>
    </reaction>
</comment>
<dbReference type="InterPro" id="IPR036389">
    <property type="entry name" value="RNase_III_sf"/>
</dbReference>
<reference evidence="19 20" key="1">
    <citation type="submission" date="2016-03" db="EMBL/GenBank/DDBJ databases">
        <authorList>
            <person name="Ploux O."/>
        </authorList>
    </citation>
    <scope>NUCLEOTIDE SEQUENCE [LARGE SCALE GENOMIC DNA]</scope>
    <source>
        <strain evidence="19 20">EC13</strain>
    </source>
</reference>
<evidence type="ECO:0000256" key="5">
    <source>
        <dbReference type="ARBA" id="ARBA00022490"/>
    </source>
</evidence>
<evidence type="ECO:0000313" key="20">
    <source>
        <dbReference type="Proteomes" id="UP000075799"/>
    </source>
</evidence>
<dbReference type="HAMAP" id="MF_00104">
    <property type="entry name" value="RNase_III"/>
    <property type="match status" value="1"/>
</dbReference>
<dbReference type="GO" id="GO:0005737">
    <property type="term" value="C:cytoplasm"/>
    <property type="evidence" value="ECO:0007669"/>
    <property type="project" value="UniProtKB-SubCell"/>
</dbReference>
<proteinExistence type="inferred from homology"/>
<evidence type="ECO:0000256" key="3">
    <source>
        <dbReference type="ARBA" id="ARBA00010183"/>
    </source>
</evidence>
<dbReference type="FunFam" id="1.10.1520.10:FF:000001">
    <property type="entry name" value="Ribonuclease 3"/>
    <property type="match status" value="1"/>
</dbReference>
<dbReference type="PANTHER" id="PTHR11207">
    <property type="entry name" value="RIBONUCLEASE III"/>
    <property type="match status" value="1"/>
</dbReference>
<feature type="binding site" evidence="15">
    <location>
        <position position="118"/>
    </location>
    <ligand>
        <name>Mg(2+)</name>
        <dbReference type="ChEBI" id="CHEBI:18420"/>
    </ligand>
</feature>
<feature type="domain" description="RNase III" evidence="18">
    <location>
        <begin position="1"/>
        <end position="129"/>
    </location>
</feature>
<dbReference type="PROSITE" id="PS00517">
    <property type="entry name" value="RNASE_3_1"/>
    <property type="match status" value="1"/>
</dbReference>
<keyword evidence="5 15" id="KW-0963">Cytoplasm</keyword>
<dbReference type="RefSeq" id="WP_063207494.1">
    <property type="nucleotide sequence ID" value="NZ_LUKD01000005.1"/>
</dbReference>
<dbReference type="GO" id="GO:0006397">
    <property type="term" value="P:mRNA processing"/>
    <property type="evidence" value="ECO:0007669"/>
    <property type="project" value="UniProtKB-UniRule"/>
</dbReference>
<dbReference type="PROSITE" id="PS50137">
    <property type="entry name" value="DS_RBD"/>
    <property type="match status" value="1"/>
</dbReference>
<dbReference type="InterPro" id="IPR011907">
    <property type="entry name" value="RNase_III"/>
</dbReference>
<keyword evidence="7 15" id="KW-0507">mRNA processing</keyword>
<evidence type="ECO:0000256" key="8">
    <source>
        <dbReference type="ARBA" id="ARBA00022694"/>
    </source>
</evidence>
<comment type="function">
    <text evidence="15">Digests double-stranded RNA. Involved in the processing of primary rRNA transcript to yield the immediate precursors to the large and small rRNAs (23S and 16S). Processes some mRNAs, and tRNAs when they are encoded in the rRNA operon. Processes pre-crRNA and tracrRNA of type II CRISPR loci if present in the organism.</text>
</comment>
<gene>
    <name evidence="15" type="primary">rnc</name>
    <name evidence="19" type="ORF">AZI87_12330</name>
</gene>
<evidence type="ECO:0000259" key="18">
    <source>
        <dbReference type="PROSITE" id="PS50142"/>
    </source>
</evidence>
<evidence type="ECO:0000256" key="10">
    <source>
        <dbReference type="ARBA" id="ARBA00022723"/>
    </source>
</evidence>
<keyword evidence="11 15" id="KW-0255">Endonuclease</keyword>
<dbReference type="PROSITE" id="PS50142">
    <property type="entry name" value="RNASE_3_2"/>
    <property type="match status" value="1"/>
</dbReference>
<evidence type="ECO:0000256" key="12">
    <source>
        <dbReference type="ARBA" id="ARBA00022801"/>
    </source>
</evidence>
<dbReference type="Gene3D" id="3.30.160.20">
    <property type="match status" value="1"/>
</dbReference>
<dbReference type="GO" id="GO:0042802">
    <property type="term" value="F:identical protein binding"/>
    <property type="evidence" value="ECO:0007669"/>
    <property type="project" value="UniProtKB-ARBA"/>
</dbReference>
<dbReference type="EC" id="3.1.26.3" evidence="15"/>
<dbReference type="Proteomes" id="UP000075799">
    <property type="component" value="Unassembled WGS sequence"/>
</dbReference>